<dbReference type="Pfam" id="PF01205">
    <property type="entry name" value="Impact_N"/>
    <property type="match status" value="1"/>
</dbReference>
<feature type="domain" description="Impact N-terminal" evidence="2">
    <location>
        <begin position="15"/>
        <end position="118"/>
    </location>
</feature>
<evidence type="ECO:0000259" key="2">
    <source>
        <dbReference type="Pfam" id="PF01205"/>
    </source>
</evidence>
<dbReference type="GO" id="GO:0006446">
    <property type="term" value="P:regulation of translational initiation"/>
    <property type="evidence" value="ECO:0007669"/>
    <property type="project" value="TreeGrafter"/>
</dbReference>
<dbReference type="GO" id="GO:0005737">
    <property type="term" value="C:cytoplasm"/>
    <property type="evidence" value="ECO:0007669"/>
    <property type="project" value="TreeGrafter"/>
</dbReference>
<dbReference type="eggNOG" id="COG1739">
    <property type="taxonomic scope" value="Bacteria"/>
</dbReference>
<organism evidence="3 4">
    <name type="scientific">Deferribacter desulfuricans (strain DSM 14783 / JCM 11476 / NBRC 101012 / SSM1)</name>
    <dbReference type="NCBI Taxonomy" id="639282"/>
    <lineage>
        <taxon>Bacteria</taxon>
        <taxon>Pseudomonadati</taxon>
        <taxon>Deferribacterota</taxon>
        <taxon>Deferribacteres</taxon>
        <taxon>Deferribacterales</taxon>
        <taxon>Deferribacteraceae</taxon>
        <taxon>Deferribacter</taxon>
    </lineage>
</organism>
<evidence type="ECO:0000313" key="3">
    <source>
        <dbReference type="EMBL" id="BAI79994.1"/>
    </source>
</evidence>
<dbReference type="InterPro" id="IPR023582">
    <property type="entry name" value="Impact"/>
</dbReference>
<dbReference type="PANTHER" id="PTHR16301:SF20">
    <property type="entry name" value="IMPACT FAMILY MEMBER YIGZ"/>
    <property type="match status" value="1"/>
</dbReference>
<dbReference type="OrthoDB" id="9813771at2"/>
<name>D3PBM1_DEFDS</name>
<evidence type="ECO:0000313" key="4">
    <source>
        <dbReference type="Proteomes" id="UP000001520"/>
    </source>
</evidence>
<dbReference type="InterPro" id="IPR036956">
    <property type="entry name" value="Impact_N_sf"/>
</dbReference>
<dbReference type="SUPFAM" id="SSF54211">
    <property type="entry name" value="Ribosomal protein S5 domain 2-like"/>
    <property type="match status" value="1"/>
</dbReference>
<accession>D3PBM1</accession>
<reference evidence="3 4" key="1">
    <citation type="journal article" date="2010" name="DNA Res.">
        <title>Bacterial lifestyle in a deep-sea hydrothermal vent chimney revealed by the genome sequence of the thermophilic bacterium Deferribacter desulfuricans SSM1.</title>
        <authorList>
            <person name="Takaki Y."/>
            <person name="Shimamura S."/>
            <person name="Nakagawa S."/>
            <person name="Fukuhara Y."/>
            <person name="Horikawa H."/>
            <person name="Ankai A."/>
            <person name="Harada T."/>
            <person name="Hosoyama A."/>
            <person name="Oguchi A."/>
            <person name="Fukui S."/>
            <person name="Fujita N."/>
            <person name="Takami H."/>
            <person name="Takai K."/>
        </authorList>
    </citation>
    <scope>NUCLEOTIDE SEQUENCE [LARGE SCALE GENOMIC DNA]</scope>
    <source>
        <strain evidence="4">DSM 14783 / JCM 11476 / NBRC 101012 / SSM1</strain>
    </source>
</reference>
<dbReference type="InterPro" id="IPR020568">
    <property type="entry name" value="Ribosomal_Su5_D2-typ_SF"/>
</dbReference>
<proteinExistence type="inferred from homology"/>
<dbReference type="AlphaFoldDB" id="D3PBM1"/>
<dbReference type="STRING" id="639282.DEFDS_0500"/>
<keyword evidence="4" id="KW-1185">Reference proteome</keyword>
<sequence length="188" mass="21712">MLTVLKSYIETYEVKKSKFISHLVPINQFKEYLKILRDEHQKANHIVWAYRRLNGNGIIEERETDDGEPKNSSGKPTLRVLQGNNLVNVAILTVRYFGGIKLGVGGLVKAYTESAARVVKNAELIDLLSKEKRNFEIDIRKYDHFMYFIKKYNLSLIDNQFLGEKVKLTVEGNKENLELLFNISKGFN</sequence>
<dbReference type="HOGENOM" id="CLU_083552_1_2_0"/>
<comment type="similarity">
    <text evidence="1">Belongs to the IMPACT family.</text>
</comment>
<dbReference type="RefSeq" id="WP_013007242.1">
    <property type="nucleotide sequence ID" value="NC_013939.1"/>
</dbReference>
<protein>
    <recommendedName>
        <fullName evidence="2">Impact N-terminal domain-containing protein</fullName>
    </recommendedName>
</protein>
<dbReference type="Gene3D" id="3.30.230.30">
    <property type="entry name" value="Impact, N-terminal domain"/>
    <property type="match status" value="1"/>
</dbReference>
<dbReference type="KEGG" id="ddf:DEFDS_0500"/>
<dbReference type="Proteomes" id="UP000001520">
    <property type="component" value="Chromosome"/>
</dbReference>
<dbReference type="InterPro" id="IPR001498">
    <property type="entry name" value="Impact_N"/>
</dbReference>
<dbReference type="EMBL" id="AP011529">
    <property type="protein sequence ID" value="BAI79994.1"/>
    <property type="molecule type" value="Genomic_DNA"/>
</dbReference>
<gene>
    <name evidence="3" type="ordered locus">DEFDS_0500</name>
</gene>
<evidence type="ECO:0000256" key="1">
    <source>
        <dbReference type="ARBA" id="ARBA00007665"/>
    </source>
</evidence>
<dbReference type="PANTHER" id="PTHR16301">
    <property type="entry name" value="IMPACT-RELATED"/>
    <property type="match status" value="1"/>
</dbReference>